<dbReference type="Gene3D" id="3.30.420.10">
    <property type="entry name" value="Ribonuclease H-like superfamily/Ribonuclease H"/>
    <property type="match status" value="1"/>
</dbReference>
<keyword evidence="5" id="KW-1185">Reference proteome</keyword>
<name>A0AAD8V1B3_LOLMU</name>
<evidence type="ECO:0000259" key="2">
    <source>
        <dbReference type="PROSITE" id="PS50158"/>
    </source>
</evidence>
<dbReference type="Pfam" id="PF00098">
    <property type="entry name" value="zf-CCHC"/>
    <property type="match status" value="1"/>
</dbReference>
<dbReference type="PROSITE" id="PS50994">
    <property type="entry name" value="INTEGRASE"/>
    <property type="match status" value="1"/>
</dbReference>
<reference evidence="4" key="1">
    <citation type="submission" date="2023-07" db="EMBL/GenBank/DDBJ databases">
        <title>A chromosome-level genome assembly of Lolium multiflorum.</title>
        <authorList>
            <person name="Chen Y."/>
            <person name="Copetti D."/>
            <person name="Kolliker R."/>
            <person name="Studer B."/>
        </authorList>
    </citation>
    <scope>NUCLEOTIDE SEQUENCE</scope>
    <source>
        <strain evidence="4">02402/16</strain>
        <tissue evidence="4">Leaf</tissue>
    </source>
</reference>
<dbReference type="PROSITE" id="PS50158">
    <property type="entry name" value="ZF_CCHC"/>
    <property type="match status" value="1"/>
</dbReference>
<dbReference type="EMBL" id="JAUUTY010000811">
    <property type="protein sequence ID" value="KAK1579816.1"/>
    <property type="molecule type" value="Genomic_DNA"/>
</dbReference>
<dbReference type="PANTHER" id="PTHR42648:SF25">
    <property type="entry name" value="RNA-DIRECTED DNA POLYMERASE"/>
    <property type="match status" value="1"/>
</dbReference>
<evidence type="ECO:0000259" key="3">
    <source>
        <dbReference type="PROSITE" id="PS50994"/>
    </source>
</evidence>
<dbReference type="Proteomes" id="UP001231189">
    <property type="component" value="Unassembled WGS sequence"/>
</dbReference>
<feature type="domain" description="CCHC-type" evidence="2">
    <location>
        <begin position="219"/>
        <end position="235"/>
    </location>
</feature>
<dbReference type="GO" id="GO:0003676">
    <property type="term" value="F:nucleic acid binding"/>
    <property type="evidence" value="ECO:0007669"/>
    <property type="project" value="InterPro"/>
</dbReference>
<organism evidence="4 5">
    <name type="scientific">Lolium multiflorum</name>
    <name type="common">Italian ryegrass</name>
    <name type="synonym">Lolium perenne subsp. multiflorum</name>
    <dbReference type="NCBI Taxonomy" id="4521"/>
    <lineage>
        <taxon>Eukaryota</taxon>
        <taxon>Viridiplantae</taxon>
        <taxon>Streptophyta</taxon>
        <taxon>Embryophyta</taxon>
        <taxon>Tracheophyta</taxon>
        <taxon>Spermatophyta</taxon>
        <taxon>Magnoliopsida</taxon>
        <taxon>Liliopsida</taxon>
        <taxon>Poales</taxon>
        <taxon>Poaceae</taxon>
        <taxon>BOP clade</taxon>
        <taxon>Pooideae</taxon>
        <taxon>Poodae</taxon>
        <taxon>Poeae</taxon>
        <taxon>Poeae Chloroplast Group 2 (Poeae type)</taxon>
        <taxon>Loliodinae</taxon>
        <taxon>Loliinae</taxon>
        <taxon>Lolium</taxon>
    </lineage>
</organism>
<gene>
    <name evidence="4" type="ORF">QYE76_018761</name>
</gene>
<feature type="domain" description="Integrase catalytic" evidence="3">
    <location>
        <begin position="302"/>
        <end position="409"/>
    </location>
</feature>
<dbReference type="InterPro" id="IPR001584">
    <property type="entry name" value="Integrase_cat-core"/>
</dbReference>
<dbReference type="InterPro" id="IPR001878">
    <property type="entry name" value="Znf_CCHC"/>
</dbReference>
<dbReference type="InterPro" id="IPR036397">
    <property type="entry name" value="RNaseH_sf"/>
</dbReference>
<dbReference type="InterPro" id="IPR036875">
    <property type="entry name" value="Znf_CCHC_sf"/>
</dbReference>
<comment type="caution">
    <text evidence="4">The sequence shown here is derived from an EMBL/GenBank/DDBJ whole genome shotgun (WGS) entry which is preliminary data.</text>
</comment>
<dbReference type="InterPro" id="IPR039537">
    <property type="entry name" value="Retrotran_Ty1/copia-like"/>
</dbReference>
<evidence type="ECO:0000256" key="1">
    <source>
        <dbReference type="PROSITE-ProRule" id="PRU00047"/>
    </source>
</evidence>
<dbReference type="SUPFAM" id="SSF57756">
    <property type="entry name" value="Retrovirus zinc finger-like domains"/>
    <property type="match status" value="1"/>
</dbReference>
<dbReference type="SMART" id="SM00343">
    <property type="entry name" value="ZnF_C2HC"/>
    <property type="match status" value="1"/>
</dbReference>
<protein>
    <recommendedName>
        <fullName evidence="6">CCHC-type domain-containing protein</fullName>
    </recommendedName>
</protein>
<evidence type="ECO:0000313" key="5">
    <source>
        <dbReference type="Proteomes" id="UP001231189"/>
    </source>
</evidence>
<keyword evidence="1" id="KW-0863">Zinc-finger</keyword>
<dbReference type="PANTHER" id="PTHR42648">
    <property type="entry name" value="TRANSPOSASE, PUTATIVE-RELATED"/>
    <property type="match status" value="1"/>
</dbReference>
<proteinExistence type="predicted"/>
<keyword evidence="1" id="KW-0862">Zinc</keyword>
<evidence type="ECO:0000313" key="4">
    <source>
        <dbReference type="EMBL" id="KAK1579816.1"/>
    </source>
</evidence>
<keyword evidence="1" id="KW-0479">Metal-binding</keyword>
<dbReference type="SUPFAM" id="SSF53098">
    <property type="entry name" value="Ribonuclease H-like"/>
    <property type="match status" value="1"/>
</dbReference>
<accession>A0AAD8V1B3</accession>
<dbReference type="InterPro" id="IPR012337">
    <property type="entry name" value="RNaseH-like_sf"/>
</dbReference>
<dbReference type="Gene3D" id="4.10.60.10">
    <property type="entry name" value="Zinc finger, CCHC-type"/>
    <property type="match status" value="1"/>
</dbReference>
<evidence type="ECO:0008006" key="6">
    <source>
        <dbReference type="Google" id="ProtNLM"/>
    </source>
</evidence>
<dbReference type="GO" id="GO:0015074">
    <property type="term" value="P:DNA integration"/>
    <property type="evidence" value="ECO:0007669"/>
    <property type="project" value="InterPro"/>
</dbReference>
<sequence>MMKEVGESSGAAASVSTQYPQYIRDNYTVWATTMMWALESNEIWEAVDPGGDEFKKDAPKYRHLLGDADGREAAPDLEEICKGGMGDDQDAKSWSCAREALQTLRRSNENRRWEKMSRDAGPGVATLCVDLKTLTMDDLVGRFKAHDERMKITYGDVVPDEHVMLTRAQWQAVVAKEKGDKAYDRRSDKEASRPAKKYIAGEDEDDALPRRKFDIKKVRCHNCGKLGHFKVDCREPPKPKERALIAQEGDDGPMMLMLEVCKQKDEEELPPPSPATEIVTDHGLPCVDHVDMLCDRGVVEKQRSAPYPRETTFEASEALELVHGDICGPISPATPSGNEYFMLVVDDLSQYMWIVLLKSKDQGLQAFEKIKEAGEVKARVKKSLRIDRGGELKHTVVAMARSMMESKGLPGKFWGEAVNTAVYLLNRAPTRSMRVLAMQQTAVRPRLQRKAGRPRLAVQAREALAGQETRERALALLLRTLVLALRRTAQAPNEIGCKAAPHVRVHSLAGLEDCLFQDVL</sequence>
<dbReference type="AlphaFoldDB" id="A0AAD8V1B3"/>
<dbReference type="GO" id="GO:0008270">
    <property type="term" value="F:zinc ion binding"/>
    <property type="evidence" value="ECO:0007669"/>
    <property type="project" value="UniProtKB-KW"/>
</dbReference>